<accession>A0A1W6MQ75</accession>
<dbReference type="PROSITE" id="PS51257">
    <property type="entry name" value="PROKAR_LIPOPROTEIN"/>
    <property type="match status" value="1"/>
</dbReference>
<dbReference type="PROSITE" id="PS51782">
    <property type="entry name" value="LYSM"/>
    <property type="match status" value="1"/>
</dbReference>
<dbReference type="SMART" id="SM00257">
    <property type="entry name" value="LysM"/>
    <property type="match status" value="1"/>
</dbReference>
<reference evidence="5 6" key="1">
    <citation type="submission" date="2017-02" db="EMBL/GenBank/DDBJ databases">
        <authorList>
            <person name="Peterson S.W."/>
        </authorList>
    </citation>
    <scope>NUCLEOTIDE SEQUENCE [LARGE SCALE GENOMIC DNA]</scope>
    <source>
        <strain evidence="5 6">S285</strain>
    </source>
</reference>
<dbReference type="InterPro" id="IPR018392">
    <property type="entry name" value="LysM"/>
</dbReference>
<name>A0A1W6MQ75_9HYPH</name>
<organism evidence="5 6">
    <name type="scientific">Methylocystis bryophila</name>
    <dbReference type="NCBI Taxonomy" id="655015"/>
    <lineage>
        <taxon>Bacteria</taxon>
        <taxon>Pseudomonadati</taxon>
        <taxon>Pseudomonadota</taxon>
        <taxon>Alphaproteobacteria</taxon>
        <taxon>Hyphomicrobiales</taxon>
        <taxon>Methylocystaceae</taxon>
        <taxon>Methylocystis</taxon>
    </lineage>
</organism>
<dbReference type="KEGG" id="mbry:B1812_00075"/>
<feature type="compositionally biased region" description="Low complexity" evidence="2">
    <location>
        <begin position="291"/>
        <end position="305"/>
    </location>
</feature>
<feature type="signal peptide" evidence="3">
    <location>
        <begin position="1"/>
        <end position="22"/>
    </location>
</feature>
<dbReference type="Proteomes" id="UP000193978">
    <property type="component" value="Chromosome"/>
</dbReference>
<dbReference type="InterPro" id="IPR050570">
    <property type="entry name" value="Cell_wall_metabolism_enzyme"/>
</dbReference>
<evidence type="ECO:0000256" key="2">
    <source>
        <dbReference type="SAM" id="MobiDB-lite"/>
    </source>
</evidence>
<dbReference type="EMBL" id="CP019948">
    <property type="protein sequence ID" value="ARN79725.1"/>
    <property type="molecule type" value="Genomic_DNA"/>
</dbReference>
<dbReference type="InterPro" id="IPR036779">
    <property type="entry name" value="LysM_dom_sf"/>
</dbReference>
<feature type="chain" id="PRO_5012213269" description="LysM domain-containing protein" evidence="3">
    <location>
        <begin position="23"/>
        <end position="440"/>
    </location>
</feature>
<evidence type="ECO:0000313" key="5">
    <source>
        <dbReference type="EMBL" id="ARN79725.1"/>
    </source>
</evidence>
<evidence type="ECO:0000313" key="6">
    <source>
        <dbReference type="Proteomes" id="UP000193978"/>
    </source>
</evidence>
<dbReference type="PANTHER" id="PTHR21666:SF263">
    <property type="entry name" value="MUREIN HYDROLASE ACTIVATOR NLPD"/>
    <property type="match status" value="1"/>
</dbReference>
<protein>
    <recommendedName>
        <fullName evidence="4">LysM domain-containing protein</fullName>
    </recommendedName>
</protein>
<dbReference type="PANTHER" id="PTHR21666">
    <property type="entry name" value="PEPTIDASE-RELATED"/>
    <property type="match status" value="1"/>
</dbReference>
<feature type="region of interest" description="Disordered" evidence="2">
    <location>
        <begin position="154"/>
        <end position="230"/>
    </location>
</feature>
<feature type="domain" description="LysM" evidence="4">
    <location>
        <begin position="101"/>
        <end position="145"/>
    </location>
</feature>
<dbReference type="CDD" id="cd00118">
    <property type="entry name" value="LysM"/>
    <property type="match status" value="1"/>
</dbReference>
<evidence type="ECO:0000256" key="3">
    <source>
        <dbReference type="SAM" id="SignalP"/>
    </source>
</evidence>
<dbReference type="Gene3D" id="2.70.70.10">
    <property type="entry name" value="Glucose Permease (Domain IIA)"/>
    <property type="match status" value="1"/>
</dbReference>
<feature type="compositionally biased region" description="Pro residues" evidence="2">
    <location>
        <begin position="171"/>
        <end position="182"/>
    </location>
</feature>
<keyword evidence="3" id="KW-0732">Signal</keyword>
<sequence>MATMRQFLLSRVALRFALAAGAAATISGCSDASRFASDPFSDPFGTKVASRPGRPVDNVATGSISGGSAPGPVRSQPLNPPVAAAGAAANGYDHWTAQGGTPVTLAEGETPEIVANRYGVPTDVLVRVNGFSSASEVSPGSRLVIPVYSGRVAATPKPASSAPRQVAEAPKPAPTPAAPPPAKVAAAPAPAKPGHVAQVAAAPAAKPQPVAQAKPQPAAPAKPAIAQAKPAVAQTKPQLAAAKPQPVAVAKPAALAQKPAPAQAAHAAKAPPAAPAAVAAASPPPTPAAPAPSAAPKVAAAAPAASDEEPTEKVGSGAHPEFRWPARGRVIQSFTSGGNDGINIALPEGTQVKAAESGVVAYAGNGLKGYGNLVLIKHPNGFVSAYAHNGELNVKAGDQVTRGQTIAKSGQSGDVPTPQLHFELRKGKTPVDPMGYLASL</sequence>
<keyword evidence="6" id="KW-1185">Reference proteome</keyword>
<dbReference type="AlphaFoldDB" id="A0A1W6MQ75"/>
<dbReference type="GO" id="GO:0004222">
    <property type="term" value="F:metalloendopeptidase activity"/>
    <property type="evidence" value="ECO:0007669"/>
    <property type="project" value="TreeGrafter"/>
</dbReference>
<gene>
    <name evidence="5" type="ORF">B1812_00075</name>
</gene>
<feature type="region of interest" description="Disordered" evidence="2">
    <location>
        <begin position="44"/>
        <end position="85"/>
    </location>
</feature>
<dbReference type="CDD" id="cd12797">
    <property type="entry name" value="M23_peptidase"/>
    <property type="match status" value="1"/>
</dbReference>
<comment type="similarity">
    <text evidence="1">Belongs to the E.coli NlpD/Haemophilus LppB family.</text>
</comment>
<dbReference type="STRING" id="655015.B1812_00075"/>
<dbReference type="Gene3D" id="3.10.350.10">
    <property type="entry name" value="LysM domain"/>
    <property type="match status" value="1"/>
</dbReference>
<dbReference type="InterPro" id="IPR016047">
    <property type="entry name" value="M23ase_b-sheet_dom"/>
</dbReference>
<dbReference type="Pfam" id="PF01476">
    <property type="entry name" value="LysM"/>
    <property type="match status" value="1"/>
</dbReference>
<feature type="region of interest" description="Disordered" evidence="2">
    <location>
        <begin position="276"/>
        <end position="323"/>
    </location>
</feature>
<dbReference type="RefSeq" id="WP_085769769.1">
    <property type="nucleotide sequence ID" value="NZ_AP027149.1"/>
</dbReference>
<dbReference type="SUPFAM" id="SSF51261">
    <property type="entry name" value="Duplicated hybrid motif"/>
    <property type="match status" value="1"/>
</dbReference>
<evidence type="ECO:0000256" key="1">
    <source>
        <dbReference type="ARBA" id="ARBA00038420"/>
    </source>
</evidence>
<proteinExistence type="inferred from homology"/>
<feature type="compositionally biased region" description="Low complexity" evidence="2">
    <location>
        <begin position="183"/>
        <end position="230"/>
    </location>
</feature>
<dbReference type="Pfam" id="PF01551">
    <property type="entry name" value="Peptidase_M23"/>
    <property type="match status" value="1"/>
</dbReference>
<evidence type="ECO:0000259" key="4">
    <source>
        <dbReference type="PROSITE" id="PS51782"/>
    </source>
</evidence>
<dbReference type="InterPro" id="IPR011055">
    <property type="entry name" value="Dup_hybrid_motif"/>
</dbReference>